<accession>A0A4C1YGU2</accession>
<keyword evidence="2" id="KW-1185">Reference proteome</keyword>
<organism evidence="1 2">
    <name type="scientific">Eumeta variegata</name>
    <name type="common">Bagworm moth</name>
    <name type="synonym">Eumeta japonica</name>
    <dbReference type="NCBI Taxonomy" id="151549"/>
    <lineage>
        <taxon>Eukaryota</taxon>
        <taxon>Metazoa</taxon>
        <taxon>Ecdysozoa</taxon>
        <taxon>Arthropoda</taxon>
        <taxon>Hexapoda</taxon>
        <taxon>Insecta</taxon>
        <taxon>Pterygota</taxon>
        <taxon>Neoptera</taxon>
        <taxon>Endopterygota</taxon>
        <taxon>Lepidoptera</taxon>
        <taxon>Glossata</taxon>
        <taxon>Ditrysia</taxon>
        <taxon>Tineoidea</taxon>
        <taxon>Psychidae</taxon>
        <taxon>Oiketicinae</taxon>
        <taxon>Eumeta</taxon>
    </lineage>
</organism>
<evidence type="ECO:0000313" key="1">
    <source>
        <dbReference type="EMBL" id="GBP74270.1"/>
    </source>
</evidence>
<sequence>MLVVLKKLKSFFSWWTSTWRMIIIRNFFHRLSRSKRSRNTTQCQVIIAARGHSHQKNCLRVAGLLEMNRISDGGNELPELSLAARNGTEEAAIQRLYSGISAVESITAWFRHTVKP</sequence>
<dbReference type="EMBL" id="BGZK01001201">
    <property type="protein sequence ID" value="GBP74270.1"/>
    <property type="molecule type" value="Genomic_DNA"/>
</dbReference>
<proteinExistence type="predicted"/>
<gene>
    <name evidence="1" type="ORF">EVAR_58548_1</name>
</gene>
<protein>
    <submittedName>
        <fullName evidence="1">Uncharacterized protein</fullName>
    </submittedName>
</protein>
<reference evidence="1 2" key="1">
    <citation type="journal article" date="2019" name="Commun. Biol.">
        <title>The bagworm genome reveals a unique fibroin gene that provides high tensile strength.</title>
        <authorList>
            <person name="Kono N."/>
            <person name="Nakamura H."/>
            <person name="Ohtoshi R."/>
            <person name="Tomita M."/>
            <person name="Numata K."/>
            <person name="Arakawa K."/>
        </authorList>
    </citation>
    <scope>NUCLEOTIDE SEQUENCE [LARGE SCALE GENOMIC DNA]</scope>
</reference>
<comment type="caution">
    <text evidence="1">The sequence shown here is derived from an EMBL/GenBank/DDBJ whole genome shotgun (WGS) entry which is preliminary data.</text>
</comment>
<evidence type="ECO:0000313" key="2">
    <source>
        <dbReference type="Proteomes" id="UP000299102"/>
    </source>
</evidence>
<dbReference type="Proteomes" id="UP000299102">
    <property type="component" value="Unassembled WGS sequence"/>
</dbReference>
<dbReference type="AlphaFoldDB" id="A0A4C1YGU2"/>
<name>A0A4C1YGU2_EUMVA</name>